<dbReference type="AlphaFoldDB" id="A0A2S7T9R6"/>
<dbReference type="NCBIfam" id="TIGR04131">
    <property type="entry name" value="Bac_Flav_CTERM"/>
    <property type="match status" value="1"/>
</dbReference>
<dbReference type="Pfam" id="PF13573">
    <property type="entry name" value="SprB"/>
    <property type="match status" value="1"/>
</dbReference>
<dbReference type="Pfam" id="PF13585">
    <property type="entry name" value="CHU_C"/>
    <property type="match status" value="1"/>
</dbReference>
<comment type="caution">
    <text evidence="1">The sequence shown here is derived from an EMBL/GenBank/DDBJ whole genome shotgun (WGS) entry which is preliminary data.</text>
</comment>
<protein>
    <recommendedName>
        <fullName evidence="3">T9SS type B sorting domain-containing protein</fullName>
    </recommendedName>
</protein>
<organism evidence="1 2">
    <name type="scientific">Aureicoccus marinus</name>
    <dbReference type="NCBI Taxonomy" id="754435"/>
    <lineage>
        <taxon>Bacteria</taxon>
        <taxon>Pseudomonadati</taxon>
        <taxon>Bacteroidota</taxon>
        <taxon>Flavobacteriia</taxon>
        <taxon>Flavobacteriales</taxon>
        <taxon>Flavobacteriaceae</taxon>
        <taxon>Aureicoccus</taxon>
    </lineage>
</organism>
<dbReference type="InterPro" id="IPR025667">
    <property type="entry name" value="SprB_repeat"/>
</dbReference>
<keyword evidence="2" id="KW-1185">Reference proteome</keyword>
<dbReference type="InterPro" id="IPR026341">
    <property type="entry name" value="T9SS_type_B"/>
</dbReference>
<evidence type="ECO:0000313" key="1">
    <source>
        <dbReference type="EMBL" id="PQJ16257.1"/>
    </source>
</evidence>
<accession>A0A2S7T9R6</accession>
<gene>
    <name evidence="1" type="ORF">BST99_11470</name>
</gene>
<sequence length="695" mass="77135">MLFCFQRNHAQLQITAETTAPIACSGEQDGGIRILANGGTPPYLFSINDGQSYQDNNLFFGLSAGIYDIRVRDHSGREETQSHRLEEPQPLMASAVVTEEVACNPEQGAFIRVVNEQGGVEPYRYRFRPQDNFSNNNTGYLVPGPHVIEMQDANGCRLLLDIVIDPPPVIPEVETLFECSDDGTVIVETNRPEFTYRYFLDGELNSPPNSPIFTGVLPGEHQVSLEYTDGTSPPPRTLLFDNFGSGASTPISEIGSDYCYEPQAGERFICRDEQGDLRTWLGENSYIDDGEYAVYRDINPIQGPWKVPNDHSGLEEGRFLIINIGSVAGLGGVIYAKRGVEVLPTQDITVSLWAFNLLREGTSGGDPNVVIELVRPNGQVIASESTDFIPKNRSADDWRNYQVALNPGNNTLLDIVIRTNSTVTNGNDIVIDDLEAFQIAADCPSRVNVSVDVRYEINASVEPVYSCGPNGLSNRLEIEFQDGTDESLLLYALDSTDPDNFRLEPDFENIPPGEHYLAIANVEGCLTTLAFEIEASQAPRVVLQQTDLNEVTAQVEGGQGQFTFYFNGINQGSNNTFVLESDGEVRVRVVDQNGCEAIDSISLLVCSNGNPEFFTPDGDSFNDFWSPGCQERFPDILTTIYDRYGREVYAMGPNDKPWNGMYGNSHLPTGDYWYVMQFTVDQEKREIVGHFTLHR</sequence>
<evidence type="ECO:0008006" key="3">
    <source>
        <dbReference type="Google" id="ProtNLM"/>
    </source>
</evidence>
<name>A0A2S7T9R6_9FLAO</name>
<proteinExistence type="predicted"/>
<dbReference type="EMBL" id="MQVX01000001">
    <property type="protein sequence ID" value="PQJ16257.1"/>
    <property type="molecule type" value="Genomic_DNA"/>
</dbReference>
<reference evidence="2" key="1">
    <citation type="submission" date="2016-11" db="EMBL/GenBank/DDBJ databases">
        <title>Trade-off between light-utilization and light-protection in marine flavobacteria.</title>
        <authorList>
            <person name="Kumagai Y."/>
            <person name="Yoshizawa S."/>
            <person name="Kogure K."/>
        </authorList>
    </citation>
    <scope>NUCLEOTIDE SEQUENCE [LARGE SCALE GENOMIC DNA]</scope>
    <source>
        <strain evidence="2">SG-18</strain>
    </source>
</reference>
<evidence type="ECO:0000313" key="2">
    <source>
        <dbReference type="Proteomes" id="UP000239366"/>
    </source>
</evidence>
<dbReference type="Proteomes" id="UP000239366">
    <property type="component" value="Unassembled WGS sequence"/>
</dbReference>